<dbReference type="SUPFAM" id="SSF55681">
    <property type="entry name" value="Class II aaRS and biotin synthetases"/>
    <property type="match status" value="1"/>
</dbReference>
<evidence type="ECO:0000256" key="2">
    <source>
        <dbReference type="ARBA" id="ARBA00022741"/>
    </source>
</evidence>
<evidence type="ECO:0000256" key="6">
    <source>
        <dbReference type="HAMAP-Rule" id="MF_01674"/>
    </source>
</evidence>
<dbReference type="GO" id="GO:0006412">
    <property type="term" value="P:translation"/>
    <property type="evidence" value="ECO:0007669"/>
    <property type="project" value="UniProtKB-KW"/>
</dbReference>
<feature type="binding site" evidence="6">
    <location>
        <begin position="232"/>
        <end position="234"/>
    </location>
    <ligand>
        <name>substrate</name>
    </ligand>
</feature>
<dbReference type="GO" id="GO:0005524">
    <property type="term" value="F:ATP binding"/>
    <property type="evidence" value="ECO:0007669"/>
    <property type="project" value="UniProtKB-UniRule"/>
</dbReference>
<evidence type="ECO:0000256" key="3">
    <source>
        <dbReference type="ARBA" id="ARBA00022840"/>
    </source>
</evidence>
<feature type="binding site" evidence="6">
    <location>
        <begin position="187"/>
        <end position="189"/>
    </location>
    <ligand>
        <name>substrate</name>
    </ligand>
</feature>
<keyword evidence="4 6" id="KW-0648">Protein biosynthesis</keyword>
<evidence type="ECO:0000259" key="7">
    <source>
        <dbReference type="PROSITE" id="PS50862"/>
    </source>
</evidence>
<reference evidence="9" key="1">
    <citation type="submission" date="2019-01" db="EMBL/GenBank/DDBJ databases">
        <title>Anaerobic oxidation of ethane by archaea from a marine hydrocarbon seep.</title>
        <authorList>
            <person name="Musat F."/>
        </authorList>
    </citation>
    <scope>NUCLEOTIDE SEQUENCE [LARGE SCALE GENOMIC DNA]</scope>
</reference>
<organism evidence="8 9">
    <name type="scientific">Candidatus Argoarchaeum ethanivorans</name>
    <dbReference type="NCBI Taxonomy" id="2608793"/>
    <lineage>
        <taxon>Archaea</taxon>
        <taxon>Methanobacteriati</taxon>
        <taxon>Methanobacteriota</taxon>
        <taxon>Stenosarchaea group</taxon>
        <taxon>Methanomicrobia</taxon>
        <taxon>Methanosarcinales</taxon>
        <taxon>Methanosarcinales incertae sedis</taxon>
        <taxon>GOM Arc I cluster</taxon>
        <taxon>Candidatus Argoarchaeum</taxon>
    </lineage>
</organism>
<dbReference type="GO" id="GO:0043039">
    <property type="term" value="P:tRNA aminoacylation"/>
    <property type="evidence" value="ECO:0007669"/>
    <property type="project" value="UniProtKB-UniRule"/>
</dbReference>
<dbReference type="Proteomes" id="UP000291831">
    <property type="component" value="Unassembled WGS sequence"/>
</dbReference>
<comment type="function">
    <text evidence="6">Catalyzes the attachment of O-phosphoserine (Sep) to tRNA(Cys).</text>
</comment>
<evidence type="ECO:0000256" key="5">
    <source>
        <dbReference type="ARBA" id="ARBA00023146"/>
    </source>
</evidence>
<dbReference type="GO" id="GO:0043816">
    <property type="term" value="F:phosphoserine-tRNA(Cys) ligase activity"/>
    <property type="evidence" value="ECO:0007669"/>
    <property type="project" value="UniProtKB-EC"/>
</dbReference>
<accession>A0A8B3S3X7</accession>
<dbReference type="EC" id="6.1.1.27" evidence="6"/>
<dbReference type="HAMAP" id="MF_01674">
    <property type="entry name" value="Sep_tRNA_synth"/>
    <property type="match status" value="1"/>
</dbReference>
<dbReference type="Pfam" id="PF01409">
    <property type="entry name" value="tRNA-synt_2d"/>
    <property type="match status" value="1"/>
</dbReference>
<comment type="subunit">
    <text evidence="6">Homotetramer. Interacts with SepCysS.</text>
</comment>
<dbReference type="AlphaFoldDB" id="A0A8B3S3X7"/>
<comment type="similarity">
    <text evidence="6">Belongs to the class-II aminoacyl-tRNA synthetase family. O-phosphoseryl-tRNA(Cys) synthetase subfamily.</text>
</comment>
<dbReference type="InterPro" id="IPR006195">
    <property type="entry name" value="aa-tRNA-synth_II"/>
</dbReference>
<keyword evidence="2 6" id="KW-0547">Nucleotide-binding</keyword>
<feature type="domain" description="Aminoacyl-transfer RNA synthetases class-II family profile" evidence="7">
    <location>
        <begin position="204"/>
        <end position="350"/>
    </location>
</feature>
<comment type="catalytic activity">
    <reaction evidence="6">
        <text>tRNA(Cys) + O-phospho-L-serine + ATP = O-phospho-L-seryl-tRNA(Cys) + AMP + diphosphate</text>
        <dbReference type="Rhea" id="RHEA:25678"/>
        <dbReference type="Rhea" id="RHEA-COMP:9661"/>
        <dbReference type="Rhea" id="RHEA-COMP:9719"/>
        <dbReference type="ChEBI" id="CHEBI:30616"/>
        <dbReference type="ChEBI" id="CHEBI:33019"/>
        <dbReference type="ChEBI" id="CHEBI:57524"/>
        <dbReference type="ChEBI" id="CHEBI:78442"/>
        <dbReference type="ChEBI" id="CHEBI:78551"/>
        <dbReference type="ChEBI" id="CHEBI:456215"/>
        <dbReference type="EC" id="6.1.1.27"/>
    </reaction>
</comment>
<dbReference type="InterPro" id="IPR045864">
    <property type="entry name" value="aa-tRNA-synth_II/BPL/LPL"/>
</dbReference>
<feature type="binding site" evidence="6">
    <location>
        <begin position="274"/>
        <end position="275"/>
    </location>
    <ligand>
        <name>substrate</name>
    </ligand>
</feature>
<gene>
    <name evidence="6" type="primary">sepS</name>
    <name evidence="8" type="ORF">AEth_00239</name>
</gene>
<evidence type="ECO:0000256" key="1">
    <source>
        <dbReference type="ARBA" id="ARBA00022598"/>
    </source>
</evidence>
<feature type="binding site" evidence="6">
    <location>
        <position position="326"/>
    </location>
    <ligand>
        <name>substrate</name>
    </ligand>
</feature>
<evidence type="ECO:0000313" key="9">
    <source>
        <dbReference type="Proteomes" id="UP000291831"/>
    </source>
</evidence>
<dbReference type="Gene3D" id="3.30.930.10">
    <property type="entry name" value="Bira Bifunctional Protein, Domain 2"/>
    <property type="match status" value="1"/>
</dbReference>
<keyword evidence="5 6" id="KW-0030">Aminoacyl-tRNA synthetase</keyword>
<keyword evidence="1 6" id="KW-0436">Ligase</keyword>
<evidence type="ECO:0000256" key="4">
    <source>
        <dbReference type="ARBA" id="ARBA00022917"/>
    </source>
</evidence>
<name>A0A8B3S3X7_9EURY</name>
<proteinExistence type="inferred from homology"/>
<dbReference type="InterPro" id="IPR002319">
    <property type="entry name" value="Phenylalanyl-tRNA_Synthase"/>
</dbReference>
<dbReference type="PROSITE" id="PS50862">
    <property type="entry name" value="AA_TRNA_LIGASE_II"/>
    <property type="match status" value="1"/>
</dbReference>
<dbReference type="InterPro" id="IPR005246">
    <property type="entry name" value="O-Pseryl-tRNA(Cys)_ligase"/>
</dbReference>
<dbReference type="EMBL" id="RPGO01000004">
    <property type="protein sequence ID" value="RZB32893.1"/>
    <property type="molecule type" value="Genomic_DNA"/>
</dbReference>
<comment type="caution">
    <text evidence="8">The sequence shown here is derived from an EMBL/GenBank/DDBJ whole genome shotgun (WGS) entry which is preliminary data.</text>
</comment>
<protein>
    <recommendedName>
        <fullName evidence="6">O-phosphoserine--tRNA(Cys) ligase</fullName>
        <shortName evidence="6">O-phosphoserine--tRNA ligase</shortName>
        <ecNumber evidence="6">6.1.1.27</ecNumber>
    </recommendedName>
    <alternativeName>
        <fullName evidence="6">Non-canonical O-phosphoseryl-tRNA(Cys) synthetase</fullName>
    </alternativeName>
    <alternativeName>
        <fullName evidence="6">O-phosphoseryl-tRNA(Cys) synthetase</fullName>
        <shortName evidence="6">SepRS</shortName>
    </alternativeName>
</protein>
<dbReference type="GO" id="GO:0000049">
    <property type="term" value="F:tRNA binding"/>
    <property type="evidence" value="ECO:0007669"/>
    <property type="project" value="InterPro"/>
</dbReference>
<dbReference type="NCBIfam" id="TIGR00470">
    <property type="entry name" value="sepS"/>
    <property type="match status" value="1"/>
</dbReference>
<keyword evidence="3 6" id="KW-0067">ATP-binding</keyword>
<sequence length="560" mass="64257">MKFNPEDFKKTKHADFDVLWDKGREILTNLNTNRKYPRRSISFGKLHPVFDTIYRLRESYLRLGFDEVLNPLIVDEKEVHRQFGYESLAVLDRCFYLAGLPRPDIGISDERVLKIKQLLNIDDKRVEEIRQILHSYKKGEVEGDDLVSVISHRLDVLDSSVGTMIELVFPEFKELKPEPTRRTLRSHMTSAWFITLKELWEYTNLPLHLFSVDRCFRREQQEDATRLMAYHSASCVIMDEDVNVDDGMAVAEGILLQFGFEDFKFIPDEKRSKYYIPDTQIEVFAYHPKLIGSNTKYSDGWVEIATFGIYSPTALAEYSIPYPVMNLGLGVERLAMILHNATDVRALSYPQFLQYQPGWYISDHELAKMIRIRSEPKTRAGLLIQHAITSTCKMHKNEPSPCEFTAWKGELFNRNITVNVIEPEEKTKLCGPAAMNTIVVDDGNILGVSPAQLRCAEPHTPVNDGNILGVSPSKNIEATKRWVHTNLSYIDAFAAKAASEIENELCSGKDETAYRVRIIKTPAEINLEIQPAAQRYITNHNKKIDIRGPVFTTVQMKIDY</sequence>
<evidence type="ECO:0000313" key="8">
    <source>
        <dbReference type="EMBL" id="RZB32893.1"/>
    </source>
</evidence>